<dbReference type="SUPFAM" id="SSF51161">
    <property type="entry name" value="Trimeric LpxA-like enzymes"/>
    <property type="match status" value="1"/>
</dbReference>
<evidence type="ECO:0000256" key="6">
    <source>
        <dbReference type="ARBA" id="ARBA00023315"/>
    </source>
</evidence>
<dbReference type="NCBIfam" id="TIGR01853">
    <property type="entry name" value="lipid_A_lpxD"/>
    <property type="match status" value="1"/>
</dbReference>
<evidence type="ECO:0000256" key="5">
    <source>
        <dbReference type="ARBA" id="ARBA00023098"/>
    </source>
</evidence>
<dbReference type="Pfam" id="PF00132">
    <property type="entry name" value="Hexapep"/>
    <property type="match status" value="1"/>
</dbReference>
<evidence type="ECO:0000256" key="1">
    <source>
        <dbReference type="ARBA" id="ARBA00022516"/>
    </source>
</evidence>
<keyword evidence="2" id="KW-0441">Lipid A biosynthesis</keyword>
<evidence type="ECO:0000256" key="3">
    <source>
        <dbReference type="ARBA" id="ARBA00022679"/>
    </source>
</evidence>
<keyword evidence="6" id="KW-0012">Acyltransferase</keyword>
<dbReference type="AlphaFoldDB" id="A0A381RL49"/>
<dbReference type="GO" id="GO:0009245">
    <property type="term" value="P:lipid A biosynthetic process"/>
    <property type="evidence" value="ECO:0007669"/>
    <property type="project" value="UniProtKB-KW"/>
</dbReference>
<dbReference type="InterPro" id="IPR018357">
    <property type="entry name" value="Hexapep_transf_CS"/>
</dbReference>
<evidence type="ECO:0000256" key="4">
    <source>
        <dbReference type="ARBA" id="ARBA00022737"/>
    </source>
</evidence>
<dbReference type="InterPro" id="IPR020573">
    <property type="entry name" value="UDP_GlcNAc_AcTrfase_non-rep"/>
</dbReference>
<organism evidence="9">
    <name type="scientific">marine metagenome</name>
    <dbReference type="NCBI Taxonomy" id="408172"/>
    <lineage>
        <taxon>unclassified sequences</taxon>
        <taxon>metagenomes</taxon>
        <taxon>ecological metagenomes</taxon>
    </lineage>
</organism>
<dbReference type="InterPro" id="IPR001451">
    <property type="entry name" value="Hexapep"/>
</dbReference>
<dbReference type="GO" id="GO:0016020">
    <property type="term" value="C:membrane"/>
    <property type="evidence" value="ECO:0007669"/>
    <property type="project" value="GOC"/>
</dbReference>
<keyword evidence="4" id="KW-0677">Repeat</keyword>
<dbReference type="InterPro" id="IPR011004">
    <property type="entry name" value="Trimer_LpxA-like_sf"/>
</dbReference>
<proteinExistence type="inferred from homology"/>
<dbReference type="CDD" id="cd03352">
    <property type="entry name" value="LbH_LpxD"/>
    <property type="match status" value="1"/>
</dbReference>
<keyword evidence="3" id="KW-0808">Transferase</keyword>
<dbReference type="Pfam" id="PF04613">
    <property type="entry name" value="LpxD"/>
    <property type="match status" value="1"/>
</dbReference>
<keyword evidence="1" id="KW-0444">Lipid biosynthesis</keyword>
<dbReference type="GO" id="GO:0016410">
    <property type="term" value="F:N-acyltransferase activity"/>
    <property type="evidence" value="ECO:0007669"/>
    <property type="project" value="InterPro"/>
</dbReference>
<dbReference type="PANTHER" id="PTHR43378:SF2">
    <property type="entry name" value="UDP-3-O-ACYLGLUCOSAMINE N-ACYLTRANSFERASE 1, MITOCHONDRIAL-RELATED"/>
    <property type="match status" value="1"/>
</dbReference>
<feature type="domain" description="Mannose-1-phosphate guanyltransferase C-terminal" evidence="8">
    <location>
        <begin position="102"/>
        <end position="180"/>
    </location>
</feature>
<reference evidence="9" key="1">
    <citation type="submission" date="2018-05" db="EMBL/GenBank/DDBJ databases">
        <authorList>
            <person name="Lanie J.A."/>
            <person name="Ng W.-L."/>
            <person name="Kazmierczak K.M."/>
            <person name="Andrzejewski T.M."/>
            <person name="Davidsen T.M."/>
            <person name="Wayne K.J."/>
            <person name="Tettelin H."/>
            <person name="Glass J.I."/>
            <person name="Rusch D."/>
            <person name="Podicherti R."/>
            <person name="Tsui H.-C.T."/>
            <person name="Winkler M.E."/>
        </authorList>
    </citation>
    <scope>NUCLEOTIDE SEQUENCE</scope>
</reference>
<dbReference type="Gene3D" id="2.160.10.10">
    <property type="entry name" value="Hexapeptide repeat proteins"/>
    <property type="match status" value="1"/>
</dbReference>
<evidence type="ECO:0000313" key="9">
    <source>
        <dbReference type="EMBL" id="SUZ92556.1"/>
    </source>
</evidence>
<keyword evidence="5" id="KW-0443">Lipid metabolism</keyword>
<feature type="domain" description="UDP-3-O-[3-hydroxymyristoyl] glucosamine N-acyltransferase non-repeat region" evidence="7">
    <location>
        <begin position="20"/>
        <end position="88"/>
    </location>
</feature>
<name>A0A381RL49_9ZZZZ</name>
<sequence>MFTISQIAETVNGTIDGNPDLPIIGVCDLKDSNADHLSFIGANKYEKFFHQSKANAVLVGKDFSMDRKDKTLIHVDNPAISFIKVVHLFHPQDIPIETIHSSAVVSPTAEIGTNVHIGPHVVIEENVSIGDGVQIYAGTFIGKNTTIQSGTVIHPNVSIYHDVIIGKQCIIDSGSVIGTDGFGLVKDNNTYHKIPHIGRVILKDSVWVGPNCCIDRGTLSDTVIGEGTKMDNLIHIAHNVQIGENCAIAGQVGIAGSSILENNVAVAGQVGIIGHLKIGEGSTVAAKSAVFQSLDPGSFVSGVPARHHKNRLRQDVIVNQLPDILNRIRKLEKILPITEDNSIDIK</sequence>
<dbReference type="InterPro" id="IPR007691">
    <property type="entry name" value="LpxD"/>
</dbReference>
<gene>
    <name evidence="9" type="ORF">METZ01_LOCUS45410</name>
</gene>
<evidence type="ECO:0000259" key="7">
    <source>
        <dbReference type="Pfam" id="PF04613"/>
    </source>
</evidence>
<dbReference type="HAMAP" id="MF_00523">
    <property type="entry name" value="LpxD"/>
    <property type="match status" value="1"/>
</dbReference>
<dbReference type="NCBIfam" id="NF002060">
    <property type="entry name" value="PRK00892.1"/>
    <property type="match status" value="1"/>
</dbReference>
<dbReference type="PANTHER" id="PTHR43378">
    <property type="entry name" value="UDP-3-O-ACYLGLUCOSAMINE N-ACYLTRANSFERASE"/>
    <property type="match status" value="1"/>
</dbReference>
<dbReference type="Gene3D" id="3.40.1390.10">
    <property type="entry name" value="MurE/MurF, N-terminal domain"/>
    <property type="match status" value="1"/>
</dbReference>
<evidence type="ECO:0000259" key="8">
    <source>
        <dbReference type="Pfam" id="PF25087"/>
    </source>
</evidence>
<dbReference type="PROSITE" id="PS00101">
    <property type="entry name" value="HEXAPEP_TRANSFERASES"/>
    <property type="match status" value="1"/>
</dbReference>
<dbReference type="Pfam" id="PF25087">
    <property type="entry name" value="GMPPB_C"/>
    <property type="match status" value="1"/>
</dbReference>
<accession>A0A381RL49</accession>
<evidence type="ECO:0000256" key="2">
    <source>
        <dbReference type="ARBA" id="ARBA00022556"/>
    </source>
</evidence>
<protein>
    <submittedName>
        <fullName evidence="9">Uncharacterized protein</fullName>
    </submittedName>
</protein>
<dbReference type="InterPro" id="IPR056729">
    <property type="entry name" value="GMPPB_C"/>
</dbReference>
<dbReference type="EMBL" id="UINC01002068">
    <property type="protein sequence ID" value="SUZ92556.1"/>
    <property type="molecule type" value="Genomic_DNA"/>
</dbReference>